<evidence type="ECO:0000313" key="3">
    <source>
        <dbReference type="Proteomes" id="UP001056685"/>
    </source>
</evidence>
<accession>A0A9E7SJ17</accession>
<gene>
    <name evidence="2" type="ORF">KABACHOK_00310</name>
</gene>
<keyword evidence="1" id="KW-0812">Transmembrane</keyword>
<feature type="transmembrane region" description="Helical" evidence="1">
    <location>
        <begin position="21"/>
        <end position="40"/>
    </location>
</feature>
<keyword evidence="3" id="KW-1185">Reference proteome</keyword>
<sequence length="71" mass="7510">MDTRDYKGERRPLSAVANVPCTAFVVIAVLVSLTSVFLTVTCGPAGLALMPCALLSMAFAWVCFVPAETTD</sequence>
<dbReference type="Proteomes" id="UP001056685">
    <property type="component" value="Segment"/>
</dbReference>
<feature type="transmembrane region" description="Helical" evidence="1">
    <location>
        <begin position="46"/>
        <end position="67"/>
    </location>
</feature>
<keyword evidence="1" id="KW-1133">Transmembrane helix</keyword>
<dbReference type="EMBL" id="ON529852">
    <property type="protein sequence ID" value="USN13868.1"/>
    <property type="molecule type" value="Genomic_DNA"/>
</dbReference>
<name>A0A9E7SJ17_9CAUD</name>
<organism evidence="2 3">
    <name type="scientific">Brevundimonas phage vB_BpoS-Kabachok</name>
    <dbReference type="NCBI Taxonomy" id="2948600"/>
    <lineage>
        <taxon>Viruses</taxon>
        <taxon>Duplodnaviria</taxon>
        <taxon>Heunggongvirae</taxon>
        <taxon>Uroviricota</taxon>
        <taxon>Caudoviricetes</taxon>
        <taxon>Jeanschmidtviridae</taxon>
        <taxon>Marchewkavirus</taxon>
        <taxon>Marchewkavirus kabachok</taxon>
    </lineage>
</organism>
<reference evidence="2" key="1">
    <citation type="submission" date="2022-05" db="EMBL/GenBank/DDBJ databases">
        <authorList>
            <person name="Friedrich I."/>
            <person name="Poehlein A."/>
            <person name="Schneider D."/>
            <person name="Hertel R."/>
            <person name="Daniel R."/>
        </authorList>
    </citation>
    <scope>NUCLEOTIDE SEQUENCE</scope>
</reference>
<keyword evidence="1" id="KW-0472">Membrane</keyword>
<proteinExistence type="predicted"/>
<evidence type="ECO:0000313" key="2">
    <source>
        <dbReference type="EMBL" id="USN13868.1"/>
    </source>
</evidence>
<evidence type="ECO:0000256" key="1">
    <source>
        <dbReference type="SAM" id="Phobius"/>
    </source>
</evidence>
<protein>
    <submittedName>
        <fullName evidence="2">Uncharacterized protein</fullName>
    </submittedName>
</protein>